<name>A0AAE3Y1F4_VARPD</name>
<protein>
    <submittedName>
        <fullName evidence="1">NAD(P)-dependent dehydrogenase (Short-subunit alcohol dehydrogenase family)</fullName>
    </submittedName>
</protein>
<dbReference type="InterPro" id="IPR002347">
    <property type="entry name" value="SDR_fam"/>
</dbReference>
<dbReference type="SUPFAM" id="SSF51735">
    <property type="entry name" value="NAD(P)-binding Rossmann-fold domains"/>
    <property type="match status" value="1"/>
</dbReference>
<dbReference type="EMBL" id="JAVDQZ010000006">
    <property type="protein sequence ID" value="MDR6427932.1"/>
    <property type="molecule type" value="Genomic_DNA"/>
</dbReference>
<sequence length="91" mass="9668">MEIGKGRRSVSERMIHRGAEHMEAPPPISLRATISYPWPSTREFAAAVHSLLNTCLAQVDEIKGLALLLASPASSYMTGAVVPVDGGAPAR</sequence>
<evidence type="ECO:0000313" key="1">
    <source>
        <dbReference type="EMBL" id="MDR6427932.1"/>
    </source>
</evidence>
<proteinExistence type="predicted"/>
<gene>
    <name evidence="1" type="ORF">J2738_004087</name>
</gene>
<dbReference type="Gene3D" id="3.40.50.720">
    <property type="entry name" value="NAD(P)-binding Rossmann-like Domain"/>
    <property type="match status" value="1"/>
</dbReference>
<dbReference type="InterPro" id="IPR036291">
    <property type="entry name" value="NAD(P)-bd_dom_sf"/>
</dbReference>
<comment type="caution">
    <text evidence="1">The sequence shown here is derived from an EMBL/GenBank/DDBJ whole genome shotgun (WGS) entry which is preliminary data.</text>
</comment>
<dbReference type="AlphaFoldDB" id="A0AAE3Y1F4"/>
<dbReference type="Pfam" id="PF13561">
    <property type="entry name" value="adh_short_C2"/>
    <property type="match status" value="1"/>
</dbReference>
<dbReference type="Proteomes" id="UP001184828">
    <property type="component" value="Unassembled WGS sequence"/>
</dbReference>
<evidence type="ECO:0000313" key="2">
    <source>
        <dbReference type="Proteomes" id="UP001184828"/>
    </source>
</evidence>
<organism evidence="1 2">
    <name type="scientific">Variovorax paradoxus</name>
    <dbReference type="NCBI Taxonomy" id="34073"/>
    <lineage>
        <taxon>Bacteria</taxon>
        <taxon>Pseudomonadati</taxon>
        <taxon>Pseudomonadota</taxon>
        <taxon>Betaproteobacteria</taxon>
        <taxon>Burkholderiales</taxon>
        <taxon>Comamonadaceae</taxon>
        <taxon>Variovorax</taxon>
    </lineage>
</organism>
<accession>A0AAE3Y1F4</accession>
<reference evidence="1" key="1">
    <citation type="submission" date="2023-07" db="EMBL/GenBank/DDBJ databases">
        <title>Sorghum-associated microbial communities from plants grown in Nebraska, USA.</title>
        <authorList>
            <person name="Schachtman D."/>
        </authorList>
    </citation>
    <scope>NUCLEOTIDE SEQUENCE</scope>
    <source>
        <strain evidence="1">DS2114</strain>
    </source>
</reference>